<feature type="compositionally biased region" description="Basic and acidic residues" evidence="1">
    <location>
        <begin position="140"/>
        <end position="153"/>
    </location>
</feature>
<feature type="compositionally biased region" description="Polar residues" evidence="1">
    <location>
        <begin position="115"/>
        <end position="125"/>
    </location>
</feature>
<dbReference type="EMBL" id="ML995474">
    <property type="protein sequence ID" value="KAF2147104.1"/>
    <property type="molecule type" value="Genomic_DNA"/>
</dbReference>
<evidence type="ECO:0000313" key="2">
    <source>
        <dbReference type="EMBL" id="KAF2147104.1"/>
    </source>
</evidence>
<organism evidence="2 3">
    <name type="scientific">Aplosporella prunicola CBS 121167</name>
    <dbReference type="NCBI Taxonomy" id="1176127"/>
    <lineage>
        <taxon>Eukaryota</taxon>
        <taxon>Fungi</taxon>
        <taxon>Dikarya</taxon>
        <taxon>Ascomycota</taxon>
        <taxon>Pezizomycotina</taxon>
        <taxon>Dothideomycetes</taxon>
        <taxon>Dothideomycetes incertae sedis</taxon>
        <taxon>Botryosphaeriales</taxon>
        <taxon>Aplosporellaceae</taxon>
        <taxon>Aplosporella</taxon>
    </lineage>
</organism>
<gene>
    <name evidence="2" type="ORF">K452DRAFT_282090</name>
</gene>
<dbReference type="GeneID" id="54297028"/>
<dbReference type="RefSeq" id="XP_033402812.1">
    <property type="nucleotide sequence ID" value="XM_033539532.1"/>
</dbReference>
<feature type="compositionally biased region" description="Pro residues" evidence="1">
    <location>
        <begin position="71"/>
        <end position="81"/>
    </location>
</feature>
<name>A0A6A6BW77_9PEZI</name>
<dbReference type="AlphaFoldDB" id="A0A6A6BW77"/>
<feature type="region of interest" description="Disordered" evidence="1">
    <location>
        <begin position="115"/>
        <end position="154"/>
    </location>
</feature>
<proteinExistence type="predicted"/>
<dbReference type="OrthoDB" id="3934095at2759"/>
<feature type="compositionally biased region" description="Low complexity" evidence="1">
    <location>
        <begin position="26"/>
        <end position="70"/>
    </location>
</feature>
<feature type="region of interest" description="Disordered" evidence="1">
    <location>
        <begin position="1"/>
        <end position="93"/>
    </location>
</feature>
<sequence>MPTSHHYAALVSPSPSPPPHFHPRPRSINSSLHRVPSSLSSYSRSSSRCSSSSSDSTPRASASASATLSPYPRPRPLPDLPARPASTSSSLYSDAPEPILCIIREIDDHLSGFAPQQQQHNNHSAPLSARPTLRKKHSPRRESLRELRNRDSEASLQLAYERQLASYLDGSWFRSTRRRGVDGELEGVLPP</sequence>
<accession>A0A6A6BW77</accession>
<dbReference type="Proteomes" id="UP000799438">
    <property type="component" value="Unassembled WGS sequence"/>
</dbReference>
<keyword evidence="3" id="KW-1185">Reference proteome</keyword>
<evidence type="ECO:0000313" key="3">
    <source>
        <dbReference type="Proteomes" id="UP000799438"/>
    </source>
</evidence>
<reference evidence="2" key="1">
    <citation type="journal article" date="2020" name="Stud. Mycol.">
        <title>101 Dothideomycetes genomes: a test case for predicting lifestyles and emergence of pathogens.</title>
        <authorList>
            <person name="Haridas S."/>
            <person name="Albert R."/>
            <person name="Binder M."/>
            <person name="Bloem J."/>
            <person name="Labutti K."/>
            <person name="Salamov A."/>
            <person name="Andreopoulos B."/>
            <person name="Baker S."/>
            <person name="Barry K."/>
            <person name="Bills G."/>
            <person name="Bluhm B."/>
            <person name="Cannon C."/>
            <person name="Castanera R."/>
            <person name="Culley D."/>
            <person name="Daum C."/>
            <person name="Ezra D."/>
            <person name="Gonzalez J."/>
            <person name="Henrissat B."/>
            <person name="Kuo A."/>
            <person name="Liang C."/>
            <person name="Lipzen A."/>
            <person name="Lutzoni F."/>
            <person name="Magnuson J."/>
            <person name="Mondo S."/>
            <person name="Nolan M."/>
            <person name="Ohm R."/>
            <person name="Pangilinan J."/>
            <person name="Park H.-J."/>
            <person name="Ramirez L."/>
            <person name="Alfaro M."/>
            <person name="Sun H."/>
            <person name="Tritt A."/>
            <person name="Yoshinaga Y."/>
            <person name="Zwiers L.-H."/>
            <person name="Turgeon B."/>
            <person name="Goodwin S."/>
            <person name="Spatafora J."/>
            <person name="Crous P."/>
            <person name="Grigoriev I."/>
        </authorList>
    </citation>
    <scope>NUCLEOTIDE SEQUENCE</scope>
    <source>
        <strain evidence="2">CBS 121167</strain>
    </source>
</reference>
<evidence type="ECO:0000256" key="1">
    <source>
        <dbReference type="SAM" id="MobiDB-lite"/>
    </source>
</evidence>
<protein>
    <submittedName>
        <fullName evidence="2">Uncharacterized protein</fullName>
    </submittedName>
</protein>